<comment type="caution">
    <text evidence="2">The sequence shown here is derived from an EMBL/GenBank/DDBJ whole genome shotgun (WGS) entry which is preliminary data.</text>
</comment>
<evidence type="ECO:0000313" key="3">
    <source>
        <dbReference type="Proteomes" id="UP001562425"/>
    </source>
</evidence>
<organism evidence="2 3">
    <name type="scientific">Culex pipiens pipiens</name>
    <name type="common">Northern house mosquito</name>
    <dbReference type="NCBI Taxonomy" id="38569"/>
    <lineage>
        <taxon>Eukaryota</taxon>
        <taxon>Metazoa</taxon>
        <taxon>Ecdysozoa</taxon>
        <taxon>Arthropoda</taxon>
        <taxon>Hexapoda</taxon>
        <taxon>Insecta</taxon>
        <taxon>Pterygota</taxon>
        <taxon>Neoptera</taxon>
        <taxon>Endopterygota</taxon>
        <taxon>Diptera</taxon>
        <taxon>Nematocera</taxon>
        <taxon>Culicoidea</taxon>
        <taxon>Culicidae</taxon>
        <taxon>Culicinae</taxon>
        <taxon>Culicini</taxon>
        <taxon>Culex</taxon>
        <taxon>Culex</taxon>
    </lineage>
</organism>
<dbReference type="EMBL" id="JBEHCU010006535">
    <property type="protein sequence ID" value="KAL1396889.1"/>
    <property type="molecule type" value="Genomic_DNA"/>
</dbReference>
<gene>
    <name evidence="2" type="ORF">pipiens_002609</name>
</gene>
<feature type="compositionally biased region" description="Acidic residues" evidence="1">
    <location>
        <begin position="101"/>
        <end position="116"/>
    </location>
</feature>
<name>A0ABD1DBR9_CULPP</name>
<feature type="region of interest" description="Disordered" evidence="1">
    <location>
        <begin position="191"/>
        <end position="231"/>
    </location>
</feature>
<sequence length="249" mass="27860">MFDDIKMCLLDLIKSGAPKSKKSLKDIQSGYSADFMKKYNDINIIHFNENMSMVNKLDNVRFSPSNYTNLFKTNPLLDGKRTKSFREWGVESASFEFSSDDREEDREEGGEDDDEGTLTMTSCSRSYSEKYALLRSISQQGCGDELDDDDDDEDDDDGIIMNHYSLEECLAGGFSNCNNCEKSGCGSKCSVVSSSHGGENDDDGGEEEDDDDDDDGGSTVREMRRTPPDRRSRLLIGGCVCLRRQQQHG</sequence>
<feature type="compositionally biased region" description="Acidic residues" evidence="1">
    <location>
        <begin position="200"/>
        <end position="216"/>
    </location>
</feature>
<keyword evidence="3" id="KW-1185">Reference proteome</keyword>
<feature type="compositionally biased region" description="Basic and acidic residues" evidence="1">
    <location>
        <begin position="221"/>
        <end position="231"/>
    </location>
</feature>
<accession>A0ABD1DBR9</accession>
<evidence type="ECO:0000313" key="2">
    <source>
        <dbReference type="EMBL" id="KAL1396889.1"/>
    </source>
</evidence>
<protein>
    <submittedName>
        <fullName evidence="2">Uncharacterized protein</fullName>
    </submittedName>
</protein>
<proteinExistence type="predicted"/>
<dbReference type="Proteomes" id="UP001562425">
    <property type="component" value="Unassembled WGS sequence"/>
</dbReference>
<evidence type="ECO:0000256" key="1">
    <source>
        <dbReference type="SAM" id="MobiDB-lite"/>
    </source>
</evidence>
<feature type="region of interest" description="Disordered" evidence="1">
    <location>
        <begin position="96"/>
        <end position="121"/>
    </location>
</feature>
<reference evidence="2 3" key="1">
    <citation type="submission" date="2024-05" db="EMBL/GenBank/DDBJ databases">
        <title>Culex pipiens pipiens assembly and annotation.</title>
        <authorList>
            <person name="Alout H."/>
            <person name="Durand T."/>
        </authorList>
    </citation>
    <scope>NUCLEOTIDE SEQUENCE [LARGE SCALE GENOMIC DNA]</scope>
    <source>
        <strain evidence="2">HA-2024</strain>
        <tissue evidence="2">Whole body</tissue>
    </source>
</reference>
<dbReference type="AlphaFoldDB" id="A0ABD1DBR9"/>